<evidence type="ECO:0000313" key="1">
    <source>
        <dbReference type="EMBL" id="SMC51357.1"/>
    </source>
</evidence>
<dbReference type="Proteomes" id="UP000192418">
    <property type="component" value="Unassembled WGS sequence"/>
</dbReference>
<organism evidence="1 2">
    <name type="scientific">Desulfocicer vacuolatum DSM 3385</name>
    <dbReference type="NCBI Taxonomy" id="1121400"/>
    <lineage>
        <taxon>Bacteria</taxon>
        <taxon>Pseudomonadati</taxon>
        <taxon>Thermodesulfobacteriota</taxon>
        <taxon>Desulfobacteria</taxon>
        <taxon>Desulfobacterales</taxon>
        <taxon>Desulfobacteraceae</taxon>
        <taxon>Desulfocicer</taxon>
    </lineage>
</organism>
<proteinExistence type="predicted"/>
<reference evidence="1 2" key="1">
    <citation type="submission" date="2017-04" db="EMBL/GenBank/DDBJ databases">
        <authorList>
            <person name="Afonso C.L."/>
            <person name="Miller P.J."/>
            <person name="Scott M.A."/>
            <person name="Spackman E."/>
            <person name="Goraichik I."/>
            <person name="Dimitrov K.M."/>
            <person name="Suarez D.L."/>
            <person name="Swayne D.E."/>
        </authorList>
    </citation>
    <scope>NUCLEOTIDE SEQUENCE [LARGE SCALE GENOMIC DNA]</scope>
    <source>
        <strain evidence="1 2">DSM 3385</strain>
    </source>
</reference>
<accession>A0A1W1ZSH4</accession>
<protein>
    <submittedName>
        <fullName evidence="1">Uncharacterized protein</fullName>
    </submittedName>
</protein>
<evidence type="ECO:0000313" key="2">
    <source>
        <dbReference type="Proteomes" id="UP000192418"/>
    </source>
</evidence>
<sequence>MVFVSSGDRVKPSRVEGVTFQYPFDSKENAFKAAMFFDSLKRIF</sequence>
<dbReference type="EMBL" id="FWXY01000003">
    <property type="protein sequence ID" value="SMC51357.1"/>
    <property type="molecule type" value="Genomic_DNA"/>
</dbReference>
<dbReference type="STRING" id="1121400.SAMN02746065_103151"/>
<keyword evidence="2" id="KW-1185">Reference proteome</keyword>
<name>A0A1W1ZSH4_9BACT</name>
<dbReference type="AlphaFoldDB" id="A0A1W1ZSH4"/>
<gene>
    <name evidence="1" type="ORF">SAMN02746065_103151</name>
</gene>